<dbReference type="Proteomes" id="UP001500784">
    <property type="component" value="Unassembled WGS sequence"/>
</dbReference>
<accession>A0ABP5AT93</accession>
<sequence>MALTTDDFILHEYKARQLWEQREYSAVINHTKAAAEKAGSRGDDAGWWRMMYLLAKCQRQLGDISDLVETAESLSEHPLTSRDPELAAKANALRSAGLRALGQLPEALEVAREATLEFPETGYGSKGKLEAQQVLVAVLAESGHLDDAWREAENLCRLIDANTEPDRAGRAYWSIGNVAFLLGRSKDATEYHDKAATCFSPSRDLNLWAIFNKASAFMRLNANLVEPATLQCIERAEMAMSISGGTPQDELDIDVIRAHWCFLTGSLPEAKLKMSGIMERAEAMAPLSEGDARILYARILAAAGETEAAREQATTGMELFENVGAVMRAEQARELADSIKSVNF</sequence>
<comment type="caution">
    <text evidence="1">The sequence shown here is derived from an EMBL/GenBank/DDBJ whole genome shotgun (WGS) entry which is preliminary data.</text>
</comment>
<protein>
    <recommendedName>
        <fullName evidence="3">Tetratricopeptide repeat protein</fullName>
    </recommendedName>
</protein>
<dbReference type="InterPro" id="IPR011990">
    <property type="entry name" value="TPR-like_helical_dom_sf"/>
</dbReference>
<proteinExistence type="predicted"/>
<keyword evidence="2" id="KW-1185">Reference proteome</keyword>
<dbReference type="Gene3D" id="1.25.40.10">
    <property type="entry name" value="Tetratricopeptide repeat domain"/>
    <property type="match status" value="1"/>
</dbReference>
<dbReference type="SUPFAM" id="SSF48452">
    <property type="entry name" value="TPR-like"/>
    <property type="match status" value="2"/>
</dbReference>
<evidence type="ECO:0000313" key="2">
    <source>
        <dbReference type="Proteomes" id="UP001500784"/>
    </source>
</evidence>
<gene>
    <name evidence="1" type="ORF">GCM10009688_28780</name>
</gene>
<name>A0ABP5AT93_9MICC</name>
<evidence type="ECO:0008006" key="3">
    <source>
        <dbReference type="Google" id="ProtNLM"/>
    </source>
</evidence>
<dbReference type="RefSeq" id="WP_152228625.1">
    <property type="nucleotide sequence ID" value="NZ_BAAALV010000007.1"/>
</dbReference>
<reference evidence="2" key="1">
    <citation type="journal article" date="2019" name="Int. J. Syst. Evol. Microbiol.">
        <title>The Global Catalogue of Microorganisms (GCM) 10K type strain sequencing project: providing services to taxonomists for standard genome sequencing and annotation.</title>
        <authorList>
            <consortium name="The Broad Institute Genomics Platform"/>
            <consortium name="The Broad Institute Genome Sequencing Center for Infectious Disease"/>
            <person name="Wu L."/>
            <person name="Ma J."/>
        </authorList>
    </citation>
    <scope>NUCLEOTIDE SEQUENCE [LARGE SCALE GENOMIC DNA]</scope>
    <source>
        <strain evidence="2">JCM 13316</strain>
    </source>
</reference>
<organism evidence="1 2">
    <name type="scientific">Arthrobacter gandavensis</name>
    <dbReference type="NCBI Taxonomy" id="169960"/>
    <lineage>
        <taxon>Bacteria</taxon>
        <taxon>Bacillati</taxon>
        <taxon>Actinomycetota</taxon>
        <taxon>Actinomycetes</taxon>
        <taxon>Micrococcales</taxon>
        <taxon>Micrococcaceae</taxon>
        <taxon>Arthrobacter</taxon>
    </lineage>
</organism>
<dbReference type="EMBL" id="BAAALV010000007">
    <property type="protein sequence ID" value="GAA1921998.1"/>
    <property type="molecule type" value="Genomic_DNA"/>
</dbReference>
<evidence type="ECO:0000313" key="1">
    <source>
        <dbReference type="EMBL" id="GAA1921998.1"/>
    </source>
</evidence>